<name>A0ABP0ZHS9_9ASCO</name>
<feature type="transmembrane region" description="Helical" evidence="7">
    <location>
        <begin position="344"/>
        <end position="364"/>
    </location>
</feature>
<evidence type="ECO:0000256" key="2">
    <source>
        <dbReference type="ARBA" id="ARBA00008335"/>
    </source>
</evidence>
<feature type="transmembrane region" description="Helical" evidence="7">
    <location>
        <begin position="243"/>
        <end position="262"/>
    </location>
</feature>
<proteinExistence type="inferred from homology"/>
<accession>A0ABP0ZHS9</accession>
<dbReference type="PRINTS" id="PR01036">
    <property type="entry name" value="TCRTETB"/>
</dbReference>
<feature type="transmembrane region" description="Helical" evidence="7">
    <location>
        <begin position="419"/>
        <end position="439"/>
    </location>
</feature>
<feature type="transmembrane region" description="Helical" evidence="7">
    <location>
        <begin position="376"/>
        <end position="399"/>
    </location>
</feature>
<feature type="transmembrane region" description="Helical" evidence="7">
    <location>
        <begin position="590"/>
        <end position="608"/>
    </location>
</feature>
<evidence type="ECO:0000313" key="9">
    <source>
        <dbReference type="EMBL" id="CAK9437568.1"/>
    </source>
</evidence>
<dbReference type="EMBL" id="OZ022406">
    <property type="protein sequence ID" value="CAK9437568.1"/>
    <property type="molecule type" value="Genomic_DNA"/>
</dbReference>
<feature type="compositionally biased region" description="Basic and acidic residues" evidence="6">
    <location>
        <begin position="616"/>
        <end position="628"/>
    </location>
</feature>
<organism evidence="9 10">
    <name type="scientific">Lodderomyces beijingensis</name>
    <dbReference type="NCBI Taxonomy" id="1775926"/>
    <lineage>
        <taxon>Eukaryota</taxon>
        <taxon>Fungi</taxon>
        <taxon>Dikarya</taxon>
        <taxon>Ascomycota</taxon>
        <taxon>Saccharomycotina</taxon>
        <taxon>Pichiomycetes</taxon>
        <taxon>Debaryomycetaceae</taxon>
        <taxon>Candida/Lodderomyces clade</taxon>
        <taxon>Lodderomyces</taxon>
    </lineage>
</organism>
<feature type="domain" description="Major facilitator superfamily (MFS) profile" evidence="8">
    <location>
        <begin position="120"/>
        <end position="613"/>
    </location>
</feature>
<feature type="transmembrane region" description="Helical" evidence="7">
    <location>
        <begin position="274"/>
        <end position="293"/>
    </location>
</feature>
<dbReference type="Proteomes" id="UP001497383">
    <property type="component" value="Chromosome 2"/>
</dbReference>
<dbReference type="PANTHER" id="PTHR23501">
    <property type="entry name" value="MAJOR FACILITATOR SUPERFAMILY"/>
    <property type="match status" value="1"/>
</dbReference>
<sequence>MATSNNNNNNNRNNSTWTAETSYEENMADGGKKYIRNDSTASAKTVFEYDNNKRQVKFDGNEKYGESQGVTWQVNTVPTTPSESIEADPANEKGVEPKALADKLGDAHFNQLPAIQIVIILLALSLASFVSFADQTGITVGLTEIAQDLNAQQTINWAGSASLLANTVCQVLFGRLSDIFGRKNVIMTCLMILCIGDIACSVARNGVEFYVFRALAGIGNGGVSSLSMVILSDIVSLRDRGKFQGILGSSVGIGNAVGPFIMSGFIKQSSWRSYYYFLAPLAFCTNVVLFFTLRNNKKLDNVISRSEKFKSIDYCGILTAAISLTLILVPLNGGGSTYAWNSPIVIALFTIGGFFMLVFFFVEVKIAKLPMIPMRLFKSVSLCLIYTATFCFGAAYFSFTYYLPYYFQIVKGKDEMHTSIFVLPLVLCQAGFSVVAGQLITYFGRYFWVVLTGYSLWCLGCCLLVLWNETISDGLNVLILLIMGTGVGFSFQPSMVAVQANCKKAERAVAISTRNVIRSLGGCVGIAVGSTIVSNSVLGALKTSKAKSALTPELIEHIKTHIYNKIDTSALTGAETEEVRSIYTQALRNYYYFLIPLMAIAVITSLFIKDNGLAGSDEKVPDKKRPDLESSASSMTLKN</sequence>
<feature type="compositionally biased region" description="Low complexity" evidence="6">
    <location>
        <begin position="1"/>
        <end position="14"/>
    </location>
</feature>
<evidence type="ECO:0000256" key="4">
    <source>
        <dbReference type="ARBA" id="ARBA00022989"/>
    </source>
</evidence>
<keyword evidence="5 7" id="KW-0472">Membrane</keyword>
<evidence type="ECO:0000256" key="6">
    <source>
        <dbReference type="SAM" id="MobiDB-lite"/>
    </source>
</evidence>
<protein>
    <recommendedName>
        <fullName evidence="8">Major facilitator superfamily (MFS) profile domain-containing protein</fullName>
    </recommendedName>
</protein>
<feature type="transmembrane region" description="Helical" evidence="7">
    <location>
        <begin position="478"/>
        <end position="498"/>
    </location>
</feature>
<evidence type="ECO:0000256" key="5">
    <source>
        <dbReference type="ARBA" id="ARBA00023136"/>
    </source>
</evidence>
<feature type="transmembrane region" description="Helical" evidence="7">
    <location>
        <begin position="210"/>
        <end position="231"/>
    </location>
</feature>
<feature type="transmembrane region" description="Helical" evidence="7">
    <location>
        <begin position="185"/>
        <end position="204"/>
    </location>
</feature>
<dbReference type="Gene3D" id="1.20.1720.10">
    <property type="entry name" value="Multidrug resistance protein D"/>
    <property type="match status" value="1"/>
</dbReference>
<feature type="compositionally biased region" description="Polar residues" evidence="6">
    <location>
        <begin position="630"/>
        <end position="639"/>
    </location>
</feature>
<keyword evidence="3 7" id="KW-0812">Transmembrane</keyword>
<evidence type="ECO:0000256" key="3">
    <source>
        <dbReference type="ARBA" id="ARBA00022692"/>
    </source>
</evidence>
<keyword evidence="10" id="KW-1185">Reference proteome</keyword>
<dbReference type="SUPFAM" id="SSF103473">
    <property type="entry name" value="MFS general substrate transporter"/>
    <property type="match status" value="1"/>
</dbReference>
<dbReference type="Pfam" id="PF07690">
    <property type="entry name" value="MFS_1"/>
    <property type="match status" value="1"/>
</dbReference>
<feature type="transmembrane region" description="Helical" evidence="7">
    <location>
        <begin position="446"/>
        <end position="466"/>
    </location>
</feature>
<comment type="similarity">
    <text evidence="2">Belongs to the major facilitator superfamily.</text>
</comment>
<dbReference type="InterPro" id="IPR036259">
    <property type="entry name" value="MFS_trans_sf"/>
</dbReference>
<reference evidence="9 10" key="1">
    <citation type="submission" date="2024-03" db="EMBL/GenBank/DDBJ databases">
        <authorList>
            <person name="Brejova B."/>
        </authorList>
    </citation>
    <scope>NUCLEOTIDE SEQUENCE [LARGE SCALE GENOMIC DNA]</scope>
    <source>
        <strain evidence="9 10">CBS 14171</strain>
    </source>
</reference>
<evidence type="ECO:0000256" key="7">
    <source>
        <dbReference type="SAM" id="Phobius"/>
    </source>
</evidence>
<dbReference type="RefSeq" id="XP_066828884.1">
    <property type="nucleotide sequence ID" value="XM_066971890.1"/>
</dbReference>
<dbReference type="InterPro" id="IPR011701">
    <property type="entry name" value="MFS"/>
</dbReference>
<feature type="region of interest" description="Disordered" evidence="6">
    <location>
        <begin position="616"/>
        <end position="639"/>
    </location>
</feature>
<evidence type="ECO:0000259" key="8">
    <source>
        <dbReference type="PROSITE" id="PS50850"/>
    </source>
</evidence>
<keyword evidence="4 7" id="KW-1133">Transmembrane helix</keyword>
<dbReference type="GeneID" id="92207142"/>
<dbReference type="Gene3D" id="1.20.1250.20">
    <property type="entry name" value="MFS general substrate transporter like domains"/>
    <property type="match status" value="1"/>
</dbReference>
<dbReference type="PROSITE" id="PS50850">
    <property type="entry name" value="MFS"/>
    <property type="match status" value="1"/>
</dbReference>
<evidence type="ECO:0000256" key="1">
    <source>
        <dbReference type="ARBA" id="ARBA00004141"/>
    </source>
</evidence>
<gene>
    <name evidence="9" type="ORF">LODBEIA_P19460</name>
</gene>
<feature type="transmembrane region" description="Helical" evidence="7">
    <location>
        <begin position="112"/>
        <end position="133"/>
    </location>
</feature>
<dbReference type="InterPro" id="IPR020846">
    <property type="entry name" value="MFS_dom"/>
</dbReference>
<comment type="subcellular location">
    <subcellularLocation>
        <location evidence="1">Membrane</location>
        <topology evidence="1">Multi-pass membrane protein</topology>
    </subcellularLocation>
</comment>
<dbReference type="PANTHER" id="PTHR23501:SF78">
    <property type="entry name" value="MAJOR FACILITATOR SUPERFAMILY (MFS) PROFILE DOMAIN-CONTAINING PROTEIN-RELATED"/>
    <property type="match status" value="1"/>
</dbReference>
<feature type="region of interest" description="Disordered" evidence="6">
    <location>
        <begin position="1"/>
        <end position="22"/>
    </location>
</feature>
<evidence type="ECO:0000313" key="10">
    <source>
        <dbReference type="Proteomes" id="UP001497383"/>
    </source>
</evidence>
<feature type="transmembrane region" description="Helical" evidence="7">
    <location>
        <begin position="314"/>
        <end position="332"/>
    </location>
</feature>